<feature type="compositionally biased region" description="Low complexity" evidence="1">
    <location>
        <begin position="246"/>
        <end position="259"/>
    </location>
</feature>
<evidence type="ECO:0000313" key="2">
    <source>
        <dbReference type="EMBL" id="CCM13629.1"/>
    </source>
</evidence>
<dbReference type="AlphaFoldDB" id="A0A1E1IQU6"/>
<accession>A0A1E1IQU6</accession>
<feature type="region of interest" description="Disordered" evidence="1">
    <location>
        <begin position="709"/>
        <end position="732"/>
    </location>
</feature>
<protein>
    <submittedName>
        <fullName evidence="2">Uncharacterized protein</fullName>
    </submittedName>
</protein>
<feature type="region of interest" description="Disordered" evidence="1">
    <location>
        <begin position="207"/>
        <end position="269"/>
    </location>
</feature>
<proteinExistence type="predicted"/>
<feature type="region of interest" description="Disordered" evidence="1">
    <location>
        <begin position="861"/>
        <end position="893"/>
    </location>
</feature>
<dbReference type="EMBL" id="CALQ01000318">
    <property type="protein sequence ID" value="CCM13629.1"/>
    <property type="molecule type" value="Genomic_DNA"/>
</dbReference>
<sequence length="1167" mass="122633">MQNSASTVTNTPPGTAAASSAQRVASFAAVRLSQLAEVSNNILTDDMGDMLNSSDVDATVLPWTPFISSDVLGETMEELLLPSQGDAKEQHHRKRQQQQQQQAPSKAFISLPTPVQSSPIPFITSMDVSAFFSGCAGGGTPQPFSLLLQQRPPPCISQGLSNQFNTVSQYTASSTVHALDTNNAPATDFPLVDARSSFAMPLNASSANQADGENLSRVVSSTSNHGRACGDGRSRASRQTHVHGGTSFFSTSLSSRPSSPLSPSPPAAEEHISGYTSLYLPTAAPSFACDDDYTHAMNGQVAFVEQLCEGTSDHDGDGNGEPEVLGMSCDMSGSPPQQCLQQSASLEVRSGSFGGLLAALGSQAVLGTPVVVRPFTEYEVAASLSEPARPAPPPLSTFEPLSTAMTYPNEYCVCVAANTAGAVTARDTPIGSNISDASMHAQSQASSGNLQTPLIPSQGMVLHPQQQQQPIQRVHQQQQQRLGFTPSPLPTQMWTSNARVASAEDLAALSSSQHQYQQQLQASVHSQSSSLQYSVGATSGAATVIGQAFSSSGTYTTSPAQSFSAANGYYTRSSTPPSGGPAQMIMLLPSFSENSFTGNSTQAQQQQQQQHLYAMQVPAQTPPTSEGASAPLCPSTHGSGAVQSPSMQPLTSTTMSAGGGVGGVTLFYVAAPAAFAGFPHTAVSSQVNASSPSGVSGYSCAVSMAQTSAPERPAPSSHYVTLPPSSPANNSQSQLLPLQEYTGYLASQQPNVGMPAVSEQAALASLYARTSSPVGKTAAANLPHVTSIEAASLGSKAAGPTCPGIRSVVSSTNTDTLRKQINVHGAMLNVLHYYPYHENSPPAPTAHIVTGPGSASNSTVLQSLGGSSWSAQSMSSNLERNLDGSRRSLDSGKSQNTAEVFSCAFRGDTSTLENAPVLPIFIQMFPCELRDRVGLLNRVIEATCGRNAGLAQSFETRSETSFIAHVRTNNVWELIYKLRCRVLMDRFGFWYAADIDQYVRMKEYCEGVRRLPQQTRHFQTDGLPCMPLVVELSRSVDRGLVAENNAPRCFDELVPIAAVDRHRVRLQGPPSVHSGHSSASMNGMLMAGSGASTAGGTVFLTNVGGDGRPLHGGSPVLLTNEGHMMMMPPHMMSGLANGSYRGGGSTSGSCGQVIYADPHFFPPPFTK</sequence>
<feature type="compositionally biased region" description="Polar residues" evidence="1">
    <location>
        <begin position="207"/>
        <end position="225"/>
    </location>
</feature>
<feature type="region of interest" description="Disordered" evidence="1">
    <location>
        <begin position="84"/>
        <end position="106"/>
    </location>
</feature>
<feature type="region of interest" description="Disordered" evidence="1">
    <location>
        <begin position="619"/>
        <end position="654"/>
    </location>
</feature>
<name>A0A1E1IQU6_LEIGU</name>
<feature type="compositionally biased region" description="Low complexity" evidence="1">
    <location>
        <begin position="861"/>
        <end position="876"/>
    </location>
</feature>
<feature type="compositionally biased region" description="Polar residues" evidence="1">
    <location>
        <begin position="636"/>
        <end position="654"/>
    </location>
</feature>
<organism evidence="2">
    <name type="scientific">Leishmania guyanensis</name>
    <dbReference type="NCBI Taxonomy" id="5670"/>
    <lineage>
        <taxon>Eukaryota</taxon>
        <taxon>Discoba</taxon>
        <taxon>Euglenozoa</taxon>
        <taxon>Kinetoplastea</taxon>
        <taxon>Metakinetoplastina</taxon>
        <taxon>Trypanosomatida</taxon>
        <taxon>Trypanosomatidae</taxon>
        <taxon>Leishmaniinae</taxon>
        <taxon>Leishmania</taxon>
        <taxon>Leishmania guyanensis species complex</taxon>
    </lineage>
</organism>
<gene>
    <name evidence="2" type="primary">LgM4147LRVhigh.11.00380.00060</name>
    <name evidence="2" type="ORF">BN36_1111430</name>
</gene>
<reference evidence="2" key="1">
    <citation type="submission" date="2012-08" db="EMBL/GenBank/DDBJ databases">
        <title>Comparative genomics of metastatic and non-metastatic Leishmania guyanensis provides insights into polygenic factors involved in Leishmania RNA virus infection.</title>
        <authorList>
            <person name="Smith D."/>
            <person name="Hertz-Fowler C."/>
            <person name="Martin R."/>
            <person name="Dickens N."/>
            <person name="Fasel N."/>
            <person name="Falquet L."/>
            <person name="Beverley S."/>
            <person name="Zangger H."/>
            <person name="Calderon-Copete S."/>
            <person name="Mottram J."/>
            <person name="Xenarios I."/>
        </authorList>
    </citation>
    <scope>NUCLEOTIDE SEQUENCE</scope>
    <source>
        <strain evidence="2">MHOM/BR/75/M4147/SSU:IR2SAT-LUC</strain>
    </source>
</reference>
<feature type="compositionally biased region" description="Basic and acidic residues" evidence="1">
    <location>
        <begin position="880"/>
        <end position="890"/>
    </location>
</feature>
<evidence type="ECO:0000256" key="1">
    <source>
        <dbReference type="SAM" id="MobiDB-lite"/>
    </source>
</evidence>